<dbReference type="Proteomes" id="UP000276982">
    <property type="component" value="Unassembled WGS sequence"/>
</dbReference>
<dbReference type="InterPro" id="IPR008681">
    <property type="entry name" value="Neg-reg_MecA"/>
</dbReference>
<proteinExistence type="inferred from homology"/>
<accession>A0A3P3Q450</accession>
<evidence type="ECO:0000313" key="2">
    <source>
        <dbReference type="EMBL" id="RRJ15915.1"/>
    </source>
</evidence>
<name>A0A3P3Q450_9FIRM</name>
<dbReference type="PANTHER" id="PTHR39161:SF1">
    <property type="entry name" value="ADAPTER PROTEIN MECA 1"/>
    <property type="match status" value="1"/>
</dbReference>
<comment type="caution">
    <text evidence="2">The sequence shown here is derived from an EMBL/GenBank/DDBJ whole genome shotgun (WGS) entry which is preliminary data.</text>
</comment>
<protein>
    <submittedName>
        <fullName evidence="2">Adaptor protein MecA</fullName>
    </submittedName>
</protein>
<dbReference type="AlphaFoldDB" id="A0A3P3Q450"/>
<dbReference type="Gene3D" id="3.30.70.1950">
    <property type="match status" value="1"/>
</dbReference>
<dbReference type="Pfam" id="PF05389">
    <property type="entry name" value="MecA"/>
    <property type="match status" value="1"/>
</dbReference>
<organism evidence="2 3">
    <name type="scientific">Lachnoanaerobaculum orale</name>
    <dbReference type="NCBI Taxonomy" id="979627"/>
    <lineage>
        <taxon>Bacteria</taxon>
        <taxon>Bacillati</taxon>
        <taxon>Bacillota</taxon>
        <taxon>Clostridia</taxon>
        <taxon>Lachnospirales</taxon>
        <taxon>Lachnospiraceae</taxon>
        <taxon>Lachnoanaerobaculum</taxon>
    </lineage>
</organism>
<keyword evidence="3" id="KW-1185">Reference proteome</keyword>
<dbReference type="InterPro" id="IPR038471">
    <property type="entry name" value="MecA_C_sf"/>
</dbReference>
<dbReference type="PANTHER" id="PTHR39161">
    <property type="entry name" value="ADAPTER PROTEIN MECA"/>
    <property type="match status" value="1"/>
</dbReference>
<comment type="similarity">
    <text evidence="1">Belongs to the MecA family.</text>
</comment>
<evidence type="ECO:0000256" key="1">
    <source>
        <dbReference type="ARBA" id="ARBA00005397"/>
    </source>
</evidence>
<reference evidence="2 3" key="1">
    <citation type="submission" date="2018-11" db="EMBL/GenBank/DDBJ databases">
        <title>Genome sequencing of Lachnoanaerobaculum orale DSM 24553T.</title>
        <authorList>
            <person name="Kook J.-K."/>
            <person name="Park S.-N."/>
            <person name="Lim Y.K."/>
        </authorList>
    </citation>
    <scope>NUCLEOTIDE SEQUENCE [LARGE SCALE GENOMIC DNA]</scope>
    <source>
        <strain evidence="2 3">DSM 24553</strain>
    </source>
</reference>
<gene>
    <name evidence="2" type="ORF">EHW90_02440</name>
</gene>
<sequence>MRIERISTNQIRCTLSSVDLQNRNLNVLELAYGSDNAKALFREMLHKASYEVGFDTDDTPLMIEAVPMSGENIVIYITKVDDPDELDTRFAKFAPAISDDILSTLDIRLDNLLEGAIELNDSPNSLNAVSESYLRAFSFDSLDEFITAAKAVGSYSGENTLYKDETNNKFILVLKKNDNKKDFSAAANILSEYGNKLSATSFSDDYYKEHFKILVRENAVSQMAKI</sequence>
<dbReference type="RefSeq" id="WP_124950964.1">
    <property type="nucleotide sequence ID" value="NZ_RRCM01000001.1"/>
</dbReference>
<dbReference type="EMBL" id="RRCM01000001">
    <property type="protein sequence ID" value="RRJ15915.1"/>
    <property type="molecule type" value="Genomic_DNA"/>
</dbReference>
<evidence type="ECO:0000313" key="3">
    <source>
        <dbReference type="Proteomes" id="UP000276982"/>
    </source>
</evidence>